<evidence type="ECO:0000313" key="3">
    <source>
        <dbReference type="Proteomes" id="UP000027265"/>
    </source>
</evidence>
<accession>A0A067PGS6</accession>
<evidence type="ECO:0000259" key="1">
    <source>
        <dbReference type="PROSITE" id="PS50011"/>
    </source>
</evidence>
<dbReference type="Proteomes" id="UP000027265">
    <property type="component" value="Unassembled WGS sequence"/>
</dbReference>
<dbReference type="Pfam" id="PF07714">
    <property type="entry name" value="PK_Tyr_Ser-Thr"/>
    <property type="match status" value="1"/>
</dbReference>
<dbReference type="InterPro" id="IPR001245">
    <property type="entry name" value="Ser-Thr/Tyr_kinase_cat_dom"/>
</dbReference>
<dbReference type="InterPro" id="IPR008271">
    <property type="entry name" value="Ser/Thr_kinase_AS"/>
</dbReference>
<proteinExistence type="predicted"/>
<dbReference type="PANTHER" id="PTHR44329">
    <property type="entry name" value="SERINE/THREONINE-PROTEIN KINASE TNNI3K-RELATED"/>
    <property type="match status" value="1"/>
</dbReference>
<dbReference type="SUPFAM" id="SSF56112">
    <property type="entry name" value="Protein kinase-like (PK-like)"/>
    <property type="match status" value="1"/>
</dbReference>
<dbReference type="EMBL" id="KL197763">
    <property type="protein sequence ID" value="KDQ50227.1"/>
    <property type="molecule type" value="Genomic_DNA"/>
</dbReference>
<dbReference type="STRING" id="933084.A0A067PGS6"/>
<dbReference type="GO" id="GO:0004674">
    <property type="term" value="F:protein serine/threonine kinase activity"/>
    <property type="evidence" value="ECO:0007669"/>
    <property type="project" value="TreeGrafter"/>
</dbReference>
<dbReference type="PROSITE" id="PS00108">
    <property type="entry name" value="PROTEIN_KINASE_ST"/>
    <property type="match status" value="1"/>
</dbReference>
<dbReference type="InterPro" id="IPR000719">
    <property type="entry name" value="Prot_kinase_dom"/>
</dbReference>
<gene>
    <name evidence="2" type="ORF">JAAARDRAFT_200121</name>
</gene>
<organism evidence="2 3">
    <name type="scientific">Jaapia argillacea MUCL 33604</name>
    <dbReference type="NCBI Taxonomy" id="933084"/>
    <lineage>
        <taxon>Eukaryota</taxon>
        <taxon>Fungi</taxon>
        <taxon>Dikarya</taxon>
        <taxon>Basidiomycota</taxon>
        <taxon>Agaricomycotina</taxon>
        <taxon>Agaricomycetes</taxon>
        <taxon>Agaricomycetidae</taxon>
        <taxon>Jaapiales</taxon>
        <taxon>Jaapiaceae</taxon>
        <taxon>Jaapia</taxon>
    </lineage>
</organism>
<dbReference type="HOGENOM" id="CLU_000288_7_18_1"/>
<dbReference type="InParanoid" id="A0A067PGS6"/>
<dbReference type="PROSITE" id="PS50011">
    <property type="entry name" value="PROTEIN_KINASE_DOM"/>
    <property type="match status" value="1"/>
</dbReference>
<feature type="domain" description="Protein kinase" evidence="1">
    <location>
        <begin position="313"/>
        <end position="573"/>
    </location>
</feature>
<name>A0A067PGS6_9AGAM</name>
<dbReference type="InterPro" id="IPR051681">
    <property type="entry name" value="Ser/Thr_Kinases-Pseudokinases"/>
</dbReference>
<dbReference type="Gene3D" id="1.10.510.10">
    <property type="entry name" value="Transferase(Phosphotransferase) domain 1"/>
    <property type="match status" value="1"/>
</dbReference>
<dbReference type="GO" id="GO:0005524">
    <property type="term" value="F:ATP binding"/>
    <property type="evidence" value="ECO:0007669"/>
    <property type="project" value="InterPro"/>
</dbReference>
<dbReference type="OrthoDB" id="4062651at2759"/>
<reference evidence="3" key="1">
    <citation type="journal article" date="2014" name="Proc. Natl. Acad. Sci. U.S.A.">
        <title>Extensive sampling of basidiomycete genomes demonstrates inadequacy of the white-rot/brown-rot paradigm for wood decay fungi.</title>
        <authorList>
            <person name="Riley R."/>
            <person name="Salamov A.A."/>
            <person name="Brown D.W."/>
            <person name="Nagy L.G."/>
            <person name="Floudas D."/>
            <person name="Held B.W."/>
            <person name="Levasseur A."/>
            <person name="Lombard V."/>
            <person name="Morin E."/>
            <person name="Otillar R."/>
            <person name="Lindquist E.A."/>
            <person name="Sun H."/>
            <person name="LaButti K.M."/>
            <person name="Schmutz J."/>
            <person name="Jabbour D."/>
            <person name="Luo H."/>
            <person name="Baker S.E."/>
            <person name="Pisabarro A.G."/>
            <person name="Walton J.D."/>
            <person name="Blanchette R.A."/>
            <person name="Henrissat B."/>
            <person name="Martin F."/>
            <person name="Cullen D."/>
            <person name="Hibbett D.S."/>
            <person name="Grigoriev I.V."/>
        </authorList>
    </citation>
    <scope>NUCLEOTIDE SEQUENCE [LARGE SCALE GENOMIC DNA]</scope>
    <source>
        <strain evidence="3">MUCL 33604</strain>
    </source>
</reference>
<keyword evidence="3" id="KW-1185">Reference proteome</keyword>
<dbReference type="AlphaFoldDB" id="A0A067PGS6"/>
<evidence type="ECO:0000313" key="2">
    <source>
        <dbReference type="EMBL" id="KDQ50227.1"/>
    </source>
</evidence>
<dbReference type="SMART" id="SM00220">
    <property type="entry name" value="S_TKc"/>
    <property type="match status" value="1"/>
</dbReference>
<sequence>MTLGEISSSVPLAFDRPQASQGPATSTVVRVPLRVTLVFSSTLNSRSAEPVSTPNPFTPSLLRIRQSNLAASELFDRSPLHSFLSVLVAPSIRDQGASPVSGLPTPSLQARTVERVLANLLCLSFVHHGLNLNIGFSGVSNRWLGSDETLDALLRLISVVLLGSTLLLLGLYPRHHPRHWFGALPESLLRFLKGVRTPRIISLFPSLKPIFRWSTIWSRCCPFHSGQCNCNVPTRRRDIPLLLNSVLATSEGVSSIINLENERAQFTVDLIHELLNARTQSTNSQRLFAILQKLCKRSHKFPQDLDIRAVFSSSSKEPDGCGGFSEVYKVSCPTGLVAVKVPQYRADRNPELDLCIEALVSHRLRHPNIVPVFGLSEFKGRLCMVSEWMPNGNLLDFVKKHSDVNRVKLITDLAAGLQYVHSCGLVHGDVKSLNVLIDSAHRARLADFGESSMTHKDLTTTTQLDSRGSPRWWAPELLEPQKWDRQDYNRRWESDVWAFGLTAWEAFAECHPFPEIDAMAILPLLMEITNGNPQKRPSAPGLSNSLWDIILECWRPRWQDRPPMRHILEHLEKAQRL</sequence>
<protein>
    <recommendedName>
        <fullName evidence="1">Protein kinase domain-containing protein</fullName>
    </recommendedName>
</protein>
<dbReference type="InterPro" id="IPR011009">
    <property type="entry name" value="Kinase-like_dom_sf"/>
</dbReference>